<evidence type="ECO:0000313" key="1">
    <source>
        <dbReference type="EMBL" id="RDY86636.1"/>
    </source>
</evidence>
<accession>A0A0H1KPC4</accession>
<dbReference type="InterPro" id="IPR025463">
    <property type="entry name" value="DUF4314"/>
</dbReference>
<evidence type="ECO:0000313" key="2">
    <source>
        <dbReference type="Proteomes" id="UP000256718"/>
    </source>
</evidence>
<gene>
    <name evidence="1" type="ORF">C4618_02605</name>
</gene>
<comment type="caution">
    <text evidence="1">The sequence shown here is derived from an EMBL/GenBank/DDBJ whole genome shotgun (WGS) entry which is preliminary data.</text>
</comment>
<dbReference type="RefSeq" id="WP_000342208.1">
    <property type="nucleotide sequence ID" value="NZ_CAXOLC010000001.1"/>
</dbReference>
<proteinExistence type="predicted"/>
<reference evidence="1 2" key="1">
    <citation type="journal article" date="2018" name="Emerg. Microbes Infect.">
        <title>Phenotypic and molecular analysis of nontypeable Group B streptococci: identification of cps2a and hybrid cps2a/cps5 Group B streptococcal capsule gene clusters.</title>
        <authorList>
            <person name="Alhhazmi A."/>
            <person name="Tyrrell G.J."/>
        </authorList>
    </citation>
    <scope>NUCLEOTIDE SEQUENCE [LARGE SCALE GENOMIC DNA]</scope>
    <source>
        <strain evidence="1 2">PLGBS17</strain>
    </source>
</reference>
<dbReference type="EMBL" id="QHGZ01000075">
    <property type="protein sequence ID" value="RDY86636.1"/>
    <property type="molecule type" value="Genomic_DNA"/>
</dbReference>
<dbReference type="SMR" id="A0A0H1KPC4"/>
<dbReference type="AlphaFoldDB" id="A0A0H1KPC4"/>
<dbReference type="Proteomes" id="UP000256718">
    <property type="component" value="Unassembled WGS sequence"/>
</dbReference>
<dbReference type="Pfam" id="PF14192">
    <property type="entry name" value="DUF4314"/>
    <property type="match status" value="1"/>
</dbReference>
<protein>
    <submittedName>
        <fullName evidence="1">DUF4314 domain-containing protein</fullName>
    </submittedName>
</protein>
<sequence>MDDKTLERLRKTYPTGTRVRLVHMDAPYSVPIGMLGTVEDVDDIGSLIVSWDNGQSLNVLHGIDRVVIVEPNRHDFIRSIYCYLRAGHNEFVFDSGDIPVQLTHEEVITLMTSTHPQTEIDIYIDECNHFNLKPTTVLTKEEIEKAIQE</sequence>
<name>A0A0H1KPC4_STRAG</name>
<organism evidence="1 2">
    <name type="scientific">Streptococcus agalactiae</name>
    <dbReference type="NCBI Taxonomy" id="1311"/>
    <lineage>
        <taxon>Bacteria</taxon>
        <taxon>Bacillati</taxon>
        <taxon>Bacillota</taxon>
        <taxon>Bacilli</taxon>
        <taxon>Lactobacillales</taxon>
        <taxon>Streptococcaceae</taxon>
        <taxon>Streptococcus</taxon>
    </lineage>
</organism>